<dbReference type="Pfam" id="PF12697">
    <property type="entry name" value="Abhydrolase_6"/>
    <property type="match status" value="1"/>
</dbReference>
<dbReference type="GO" id="GO:0009696">
    <property type="term" value="P:salicylic acid metabolic process"/>
    <property type="evidence" value="ECO:0007669"/>
    <property type="project" value="TreeGrafter"/>
</dbReference>
<dbReference type="SUPFAM" id="SSF53474">
    <property type="entry name" value="alpha/beta-Hydrolases"/>
    <property type="match status" value="1"/>
</dbReference>
<evidence type="ECO:0000259" key="2">
    <source>
        <dbReference type="Pfam" id="PF12697"/>
    </source>
</evidence>
<proteinExistence type="predicted"/>
<dbReference type="GO" id="GO:0080032">
    <property type="term" value="F:methyl jasmonate esterase activity"/>
    <property type="evidence" value="ECO:0007669"/>
    <property type="project" value="TreeGrafter"/>
</dbReference>
<keyword evidence="1" id="KW-0732">Signal</keyword>
<dbReference type="Gene3D" id="3.40.50.1820">
    <property type="entry name" value="alpha/beta hydrolase"/>
    <property type="match status" value="1"/>
</dbReference>
<dbReference type="InterPro" id="IPR000073">
    <property type="entry name" value="AB_hydrolase_1"/>
</dbReference>
<evidence type="ECO:0000313" key="4">
    <source>
        <dbReference type="Proteomes" id="UP000886595"/>
    </source>
</evidence>
<dbReference type="Proteomes" id="UP000886595">
    <property type="component" value="Unassembled WGS sequence"/>
</dbReference>
<feature type="signal peptide" evidence="1">
    <location>
        <begin position="1"/>
        <end position="27"/>
    </location>
</feature>
<gene>
    <name evidence="3" type="ORF">Bca52824_066019</name>
</gene>
<dbReference type="AlphaFoldDB" id="A0A8X7QQB9"/>
<reference evidence="3 4" key="1">
    <citation type="submission" date="2020-02" db="EMBL/GenBank/DDBJ databases">
        <authorList>
            <person name="Ma Q."/>
            <person name="Huang Y."/>
            <person name="Song X."/>
            <person name="Pei D."/>
        </authorList>
    </citation>
    <scope>NUCLEOTIDE SEQUENCE [LARGE SCALE GENOMIC DNA]</scope>
    <source>
        <strain evidence="3">Sxm20200214</strain>
        <tissue evidence="3">Leaf</tissue>
    </source>
</reference>
<dbReference type="InterPro" id="IPR029058">
    <property type="entry name" value="AB_hydrolase_fold"/>
</dbReference>
<feature type="domain" description="AB hydrolase-1" evidence="2">
    <location>
        <begin position="36"/>
        <end position="260"/>
    </location>
</feature>
<accession>A0A8X7QQB9</accession>
<keyword evidence="4" id="KW-1185">Reference proteome</keyword>
<dbReference type="InterPro" id="IPR045889">
    <property type="entry name" value="MES/HNL"/>
</dbReference>
<dbReference type="GO" id="GO:0009694">
    <property type="term" value="P:jasmonic acid metabolic process"/>
    <property type="evidence" value="ECO:0007669"/>
    <property type="project" value="TreeGrafter"/>
</dbReference>
<name>A0A8X7QQB9_BRACI</name>
<dbReference type="PANTHER" id="PTHR10992">
    <property type="entry name" value="METHYLESTERASE FAMILY MEMBER"/>
    <property type="match status" value="1"/>
</dbReference>
<feature type="chain" id="PRO_5036448994" description="AB hydrolase-1 domain-containing protein" evidence="1">
    <location>
        <begin position="28"/>
        <end position="273"/>
    </location>
</feature>
<sequence length="273" mass="30507">MESQTNKYLALILVTFLISLYYHPISATPQQGHAHFVLVHGAGHGAWCWYKLIPILKSQGHNVTAVDLAASGIDLSRAETLLSINEYIEPLMDLMNSLNVDEKVILVAHGFGGLAISKAMELFHDKVHMAIFVTALMPGPTFNFTFLSKGLVRWQAPLLDMKFIFGDGPNNPPTLCMTLDVELAGALVRPQRLFSNENIDTSLVLTPERYGSVNRIFVVSEKGKTLMKEFQLWMIKNNPPNHVEHIQDSDHMVMISRPLDLGDRLLSLAKKFA</sequence>
<evidence type="ECO:0000313" key="3">
    <source>
        <dbReference type="EMBL" id="KAG2271464.1"/>
    </source>
</evidence>
<dbReference type="GO" id="GO:0080031">
    <property type="term" value="F:methyl salicylate esterase activity"/>
    <property type="evidence" value="ECO:0007669"/>
    <property type="project" value="TreeGrafter"/>
</dbReference>
<evidence type="ECO:0000256" key="1">
    <source>
        <dbReference type="SAM" id="SignalP"/>
    </source>
</evidence>
<comment type="caution">
    <text evidence="3">The sequence shown here is derived from an EMBL/GenBank/DDBJ whole genome shotgun (WGS) entry which is preliminary data.</text>
</comment>
<dbReference type="PANTHER" id="PTHR10992:SF1002">
    <property type="entry name" value="SALICYLIC ACID-BINDING PROTEIN 2-LIKE"/>
    <property type="match status" value="1"/>
</dbReference>
<dbReference type="GO" id="GO:0080030">
    <property type="term" value="F:methyl indole-3-acetate esterase activity"/>
    <property type="evidence" value="ECO:0007669"/>
    <property type="project" value="TreeGrafter"/>
</dbReference>
<protein>
    <recommendedName>
        <fullName evidence="2">AB hydrolase-1 domain-containing protein</fullName>
    </recommendedName>
</protein>
<dbReference type="EMBL" id="JAAMPC010000013">
    <property type="protein sequence ID" value="KAG2271464.1"/>
    <property type="molecule type" value="Genomic_DNA"/>
</dbReference>
<organism evidence="3 4">
    <name type="scientific">Brassica carinata</name>
    <name type="common">Ethiopian mustard</name>
    <name type="synonym">Abyssinian cabbage</name>
    <dbReference type="NCBI Taxonomy" id="52824"/>
    <lineage>
        <taxon>Eukaryota</taxon>
        <taxon>Viridiplantae</taxon>
        <taxon>Streptophyta</taxon>
        <taxon>Embryophyta</taxon>
        <taxon>Tracheophyta</taxon>
        <taxon>Spermatophyta</taxon>
        <taxon>Magnoliopsida</taxon>
        <taxon>eudicotyledons</taxon>
        <taxon>Gunneridae</taxon>
        <taxon>Pentapetalae</taxon>
        <taxon>rosids</taxon>
        <taxon>malvids</taxon>
        <taxon>Brassicales</taxon>
        <taxon>Brassicaceae</taxon>
        <taxon>Brassiceae</taxon>
        <taxon>Brassica</taxon>
    </lineage>
</organism>
<dbReference type="OrthoDB" id="408373at2759"/>